<reference evidence="14" key="1">
    <citation type="submission" date="2016-02" db="EMBL/GenBank/DDBJ databases">
        <title>Phylogeny of the Onthophagini (Coleoptera:Scarabaeidae).</title>
        <authorList>
            <person name="Thijmen B."/>
            <person name="Alfried V.P."/>
        </authorList>
    </citation>
    <scope>NUCLEOTIDE SEQUENCE</scope>
</reference>
<evidence type="ECO:0000256" key="2">
    <source>
        <dbReference type="ARBA" id="ARBA00008892"/>
    </source>
</evidence>
<keyword evidence="10 12" id="KW-0496">Mitochondrion</keyword>
<sequence>MPQMAPINWLSLYILFCMIFILFNIMNYYMFNYKIKTYTPKKIKKMNWKW</sequence>
<evidence type="ECO:0000256" key="12">
    <source>
        <dbReference type="RuleBase" id="RU003661"/>
    </source>
</evidence>
<evidence type="ECO:0000256" key="10">
    <source>
        <dbReference type="ARBA" id="ARBA00023128"/>
    </source>
</evidence>
<comment type="similarity">
    <text evidence="2 12">Belongs to the ATPase protein 8 family.</text>
</comment>
<evidence type="ECO:0000256" key="4">
    <source>
        <dbReference type="ARBA" id="ARBA00022448"/>
    </source>
</evidence>
<keyword evidence="8 13" id="KW-1133">Transmembrane helix</keyword>
<dbReference type="InterPro" id="IPR001421">
    <property type="entry name" value="ATP8_metazoa"/>
</dbReference>
<keyword evidence="6 12" id="KW-0812">Transmembrane</keyword>
<keyword evidence="7 12" id="KW-0375">Hydrogen ion transport</keyword>
<dbReference type="GO" id="GO:0045259">
    <property type="term" value="C:proton-transporting ATP synthase complex"/>
    <property type="evidence" value="ECO:0007669"/>
    <property type="project" value="UniProtKB-KW"/>
</dbReference>
<evidence type="ECO:0000256" key="1">
    <source>
        <dbReference type="ARBA" id="ARBA00004304"/>
    </source>
</evidence>
<dbReference type="AlphaFoldDB" id="A0A1X9HF32"/>
<keyword evidence="5 12" id="KW-0138">CF(0)</keyword>
<comment type="subcellular location">
    <subcellularLocation>
        <location evidence="1 12">Mitochondrion membrane</location>
        <topology evidence="1 12">Single-pass membrane protein</topology>
    </subcellularLocation>
</comment>
<keyword evidence="4 12" id="KW-0813">Transport</keyword>
<evidence type="ECO:0000256" key="3">
    <source>
        <dbReference type="ARBA" id="ARBA00011291"/>
    </source>
</evidence>
<feature type="transmembrane region" description="Helical" evidence="13">
    <location>
        <begin position="12"/>
        <end position="31"/>
    </location>
</feature>
<gene>
    <name evidence="14" type="primary">atp8</name>
</gene>
<evidence type="ECO:0000313" key="14">
    <source>
        <dbReference type="EMBL" id="AND96645.1"/>
    </source>
</evidence>
<evidence type="ECO:0000256" key="11">
    <source>
        <dbReference type="ARBA" id="ARBA00023136"/>
    </source>
</evidence>
<dbReference type="GO" id="GO:0015986">
    <property type="term" value="P:proton motive force-driven ATP synthesis"/>
    <property type="evidence" value="ECO:0007669"/>
    <property type="project" value="InterPro"/>
</dbReference>
<evidence type="ECO:0000256" key="7">
    <source>
        <dbReference type="ARBA" id="ARBA00022781"/>
    </source>
</evidence>
<geneLocation type="mitochondrion" evidence="14"/>
<accession>A0A1X9HF32</accession>
<keyword evidence="11 13" id="KW-0472">Membrane</keyword>
<keyword evidence="9 12" id="KW-0406">Ion transport</keyword>
<dbReference type="EMBL" id="KU739492">
    <property type="protein sequence ID" value="AND96645.1"/>
    <property type="molecule type" value="Genomic_DNA"/>
</dbReference>
<comment type="subunit">
    <text evidence="3">F-type ATPases have 2 components, CF(1) - the catalytic core - and CF(0) - the membrane proton channel.</text>
</comment>
<proteinExistence type="inferred from homology"/>
<protein>
    <recommendedName>
        <fullName evidence="12">ATP synthase complex subunit 8</fullName>
    </recommendedName>
</protein>
<evidence type="ECO:0000256" key="6">
    <source>
        <dbReference type="ARBA" id="ARBA00022692"/>
    </source>
</evidence>
<evidence type="ECO:0000256" key="5">
    <source>
        <dbReference type="ARBA" id="ARBA00022547"/>
    </source>
</evidence>
<name>A0A1X9HF32_9SCAR</name>
<dbReference type="GO" id="GO:0015078">
    <property type="term" value="F:proton transmembrane transporter activity"/>
    <property type="evidence" value="ECO:0007669"/>
    <property type="project" value="InterPro"/>
</dbReference>
<evidence type="ECO:0000256" key="9">
    <source>
        <dbReference type="ARBA" id="ARBA00023065"/>
    </source>
</evidence>
<evidence type="ECO:0000256" key="13">
    <source>
        <dbReference type="SAM" id="Phobius"/>
    </source>
</evidence>
<organism evidence="14">
    <name type="scientific">Eurysternus inflexus</name>
    <dbReference type="NCBI Taxonomy" id="206868"/>
    <lineage>
        <taxon>Eukaryota</taxon>
        <taxon>Metazoa</taxon>
        <taxon>Ecdysozoa</taxon>
        <taxon>Arthropoda</taxon>
        <taxon>Hexapoda</taxon>
        <taxon>Insecta</taxon>
        <taxon>Pterygota</taxon>
        <taxon>Neoptera</taxon>
        <taxon>Endopterygota</taxon>
        <taxon>Coleoptera</taxon>
        <taxon>Polyphaga</taxon>
        <taxon>Scarabaeiformia</taxon>
        <taxon>Scarabaeidae</taxon>
        <taxon>Scarabaeinae</taxon>
        <taxon>Eurysternini</taxon>
        <taxon>Eurysternus</taxon>
    </lineage>
</organism>
<evidence type="ECO:0000256" key="8">
    <source>
        <dbReference type="ARBA" id="ARBA00022989"/>
    </source>
</evidence>
<dbReference type="Pfam" id="PF00895">
    <property type="entry name" value="ATP-synt_8"/>
    <property type="match status" value="1"/>
</dbReference>
<dbReference type="GO" id="GO:0031966">
    <property type="term" value="C:mitochondrial membrane"/>
    <property type="evidence" value="ECO:0007669"/>
    <property type="project" value="UniProtKB-SubCell"/>
</dbReference>